<feature type="domain" description="IraD/Gp25-like" evidence="1">
    <location>
        <begin position="21"/>
        <end position="99"/>
    </location>
</feature>
<protein>
    <submittedName>
        <fullName evidence="2">Putative phage protein</fullName>
    </submittedName>
</protein>
<name>I0GRI7_SELRL</name>
<dbReference type="EMBL" id="AP012292">
    <property type="protein sequence ID" value="BAL83374.1"/>
    <property type="molecule type" value="Genomic_DNA"/>
</dbReference>
<accession>I0GRI7</accession>
<organism evidence="2 3">
    <name type="scientific">Selenomonas ruminantium subsp. lactilytica (strain NBRC 103574 / TAM6421)</name>
    <dbReference type="NCBI Taxonomy" id="927704"/>
    <lineage>
        <taxon>Bacteria</taxon>
        <taxon>Bacillati</taxon>
        <taxon>Bacillota</taxon>
        <taxon>Negativicutes</taxon>
        <taxon>Selenomonadales</taxon>
        <taxon>Selenomonadaceae</taxon>
        <taxon>Selenomonas</taxon>
    </lineage>
</organism>
<gene>
    <name evidence="2" type="ordered locus">SELR_16660</name>
</gene>
<dbReference type="eggNOG" id="COG3628">
    <property type="taxonomic scope" value="Bacteria"/>
</dbReference>
<dbReference type="KEGG" id="sri:SELR_16660"/>
<dbReference type="InterPro" id="IPR007048">
    <property type="entry name" value="IraD/Gp25-like"/>
</dbReference>
<dbReference type="RefSeq" id="WP_014424808.1">
    <property type="nucleotide sequence ID" value="NC_017068.1"/>
</dbReference>
<dbReference type="Gene3D" id="3.10.450.40">
    <property type="match status" value="1"/>
</dbReference>
<reference evidence="2 3" key="1">
    <citation type="submission" date="2011-10" db="EMBL/GenBank/DDBJ databases">
        <title>Whole genome sequence of Selenomonas ruminantium subsp. lactilytica TAM6421.</title>
        <authorList>
            <person name="Oguchi A."/>
            <person name="Ankai A."/>
            <person name="Kaneko J."/>
            <person name="Yamada-Narita S."/>
            <person name="Fukui S."/>
            <person name="Takahashi M."/>
            <person name="Onodera T."/>
            <person name="Kojima S."/>
            <person name="Fushimi T."/>
            <person name="Abe N."/>
            <person name="Kamio Y."/>
            <person name="Yamazaki S."/>
            <person name="Fujita N."/>
        </authorList>
    </citation>
    <scope>NUCLEOTIDE SEQUENCE [LARGE SCALE GENOMIC DNA]</scope>
    <source>
        <strain evidence="3">NBRC 103574 / TAM6421</strain>
    </source>
</reference>
<proteinExistence type="predicted"/>
<dbReference type="PATRIC" id="fig|927704.6.peg.1725"/>
<evidence type="ECO:0000259" key="1">
    <source>
        <dbReference type="Pfam" id="PF04965"/>
    </source>
</evidence>
<evidence type="ECO:0000313" key="2">
    <source>
        <dbReference type="EMBL" id="BAL83374.1"/>
    </source>
</evidence>
<dbReference type="HOGENOM" id="CLU_170883_2_0_9"/>
<dbReference type="Proteomes" id="UP000007887">
    <property type="component" value="Chromosome"/>
</dbReference>
<dbReference type="Pfam" id="PF04965">
    <property type="entry name" value="GPW_gp25"/>
    <property type="match status" value="1"/>
</dbReference>
<dbReference type="SUPFAM" id="SSF160719">
    <property type="entry name" value="gpW/gp25-like"/>
    <property type="match status" value="1"/>
</dbReference>
<sequence>MSVINITADLAKVNFLPATELEEIMQNVKTILTTAKGEARLDRDFGLDVSMLDNPTPHAISQLTRQIVEAIETYEPRAKVLNVTFDGNGEEGELLPTVQVVINE</sequence>
<dbReference type="OrthoDB" id="9814725at2"/>
<dbReference type="AlphaFoldDB" id="I0GRI7"/>
<evidence type="ECO:0000313" key="3">
    <source>
        <dbReference type="Proteomes" id="UP000007887"/>
    </source>
</evidence>